<dbReference type="InterPro" id="IPR006059">
    <property type="entry name" value="SBP"/>
</dbReference>
<dbReference type="PANTHER" id="PTHR43649">
    <property type="entry name" value="ARABINOSE-BINDING PROTEIN-RELATED"/>
    <property type="match status" value="1"/>
</dbReference>
<dbReference type="InterPro" id="IPR006311">
    <property type="entry name" value="TAT_signal"/>
</dbReference>
<sequence length="467" mass="49673">MNTPLEHLMAATPSSASQSGLARQFSRRSVLRGGLGALAASAVGVPLLSACGGSSSSGNSKELSFWNFYGPSDDQGPQSKWFVDTVDEWNKNNDVKVKLRYIPGKDYLNGTTLQTAFQSGQGPDIFLISPGDFLRYYNGGVLQDLGSALSDDAKKDYLPGLLEARSVDGKVYGLPMEIEPLAMYYSEAAFESAGLSEGDLPKTWDQTLAVAQKLTNSKRYGVMFETAPGYYQNFTWYPFMWQGNGNAIKDGKSAFDSPAAVQALKFWGDTIKTKVAPRKALGDGGGDVVSNLGSGAAAMQQSGIWAVSDLRTKAKNFKYGIIPLPTPAGGQAATDLGGWAFVANSKGANPEAAAKFIAWALGSTDAAGVERQRQWNTVVKTNLPPRKSVQEAADAKGAFADGALKKYVTEIAPTGKPEPRFPPEVYQPIADAIQACQLNGSDPAKAAADAAQKIDTFLKTYQGAPIS</sequence>
<dbReference type="InterPro" id="IPR050490">
    <property type="entry name" value="Bact_solute-bd_prot1"/>
</dbReference>
<dbReference type="PROSITE" id="PS51318">
    <property type="entry name" value="TAT"/>
    <property type="match status" value="1"/>
</dbReference>
<dbReference type="SUPFAM" id="SSF53850">
    <property type="entry name" value="Periplasmic binding protein-like II"/>
    <property type="match status" value="1"/>
</dbReference>
<dbReference type="PANTHER" id="PTHR43649:SF12">
    <property type="entry name" value="DIACETYLCHITOBIOSE BINDING PROTEIN DASA"/>
    <property type="match status" value="1"/>
</dbReference>
<comment type="caution">
    <text evidence="1">The sequence shown here is derived from an EMBL/GenBank/DDBJ whole genome shotgun (WGS) entry which is preliminary data.</text>
</comment>
<dbReference type="Proteomes" id="UP001501705">
    <property type="component" value="Unassembled WGS sequence"/>
</dbReference>
<reference evidence="1 2" key="1">
    <citation type="journal article" date="2019" name="Int. J. Syst. Evol. Microbiol.">
        <title>The Global Catalogue of Microorganisms (GCM) 10K type strain sequencing project: providing services to taxonomists for standard genome sequencing and annotation.</title>
        <authorList>
            <consortium name="The Broad Institute Genomics Platform"/>
            <consortium name="The Broad Institute Genome Sequencing Center for Infectious Disease"/>
            <person name="Wu L."/>
            <person name="Ma J."/>
        </authorList>
    </citation>
    <scope>NUCLEOTIDE SEQUENCE [LARGE SCALE GENOMIC DNA]</scope>
    <source>
        <strain evidence="1 2">JCM 15572</strain>
    </source>
</reference>
<organism evidence="1 2">
    <name type="scientific">Kribbella hippodromi</name>
    <dbReference type="NCBI Taxonomy" id="434347"/>
    <lineage>
        <taxon>Bacteria</taxon>
        <taxon>Bacillati</taxon>
        <taxon>Actinomycetota</taxon>
        <taxon>Actinomycetes</taxon>
        <taxon>Propionibacteriales</taxon>
        <taxon>Kribbellaceae</taxon>
        <taxon>Kribbella</taxon>
    </lineage>
</organism>
<evidence type="ECO:0000313" key="2">
    <source>
        <dbReference type="Proteomes" id="UP001501705"/>
    </source>
</evidence>
<keyword evidence="2" id="KW-1185">Reference proteome</keyword>
<proteinExistence type="predicted"/>
<accession>A0ABN2DW70</accession>
<dbReference type="EMBL" id="BAAAPH010000017">
    <property type="protein sequence ID" value="GAA1588294.1"/>
    <property type="molecule type" value="Genomic_DNA"/>
</dbReference>
<name>A0ABN2DW70_9ACTN</name>
<dbReference type="Pfam" id="PF01547">
    <property type="entry name" value="SBP_bac_1"/>
    <property type="match status" value="1"/>
</dbReference>
<dbReference type="Gene3D" id="3.40.190.10">
    <property type="entry name" value="Periplasmic binding protein-like II"/>
    <property type="match status" value="1"/>
</dbReference>
<gene>
    <name evidence="1" type="ORF">GCM10009804_50460</name>
</gene>
<protein>
    <submittedName>
        <fullName evidence="1">Sugar ABC transporter substrate-binding protein</fullName>
    </submittedName>
</protein>
<evidence type="ECO:0000313" key="1">
    <source>
        <dbReference type="EMBL" id="GAA1588294.1"/>
    </source>
</evidence>
<dbReference type="CDD" id="cd13585">
    <property type="entry name" value="PBP2_TMBP_like"/>
    <property type="match status" value="1"/>
</dbReference>